<dbReference type="GO" id="GO:0016020">
    <property type="term" value="C:membrane"/>
    <property type="evidence" value="ECO:0007669"/>
    <property type="project" value="TreeGrafter"/>
</dbReference>
<name>A0AAU7J9Z8_9HYPH</name>
<evidence type="ECO:0000313" key="9">
    <source>
        <dbReference type="EMBL" id="XBO37047.1"/>
    </source>
</evidence>
<proteinExistence type="inferred from homology"/>
<evidence type="ECO:0000259" key="8">
    <source>
        <dbReference type="PROSITE" id="PS51677"/>
    </source>
</evidence>
<dbReference type="GO" id="GO:0046872">
    <property type="term" value="F:metal ion binding"/>
    <property type="evidence" value="ECO:0007669"/>
    <property type="project" value="UniProtKB-KW"/>
</dbReference>
<dbReference type="PROSITE" id="PS51677">
    <property type="entry name" value="NODB"/>
    <property type="match status" value="1"/>
</dbReference>
<sequence>MTRLPTRRAVAAGLLAAAGAGPAWAGACAPDRLGTARILPVGTRGGLQVGLKTYPAALPLGPKEVVLTFDDGPAPGTTPRVLDALACEGVRATFFLIGRNAAAHPALVRRMRDEGHSLACHTWSHPWTMRDLGEAAQIQQVERGFAAISAALGEPDARPGQGGVAPFLRYPGFADTPATNAWAAERDIGVFGCDLWASDWVRMAPDFQLSRMLERLAHAGRGMILLHDIQPQTAAMVPAFLRALKSEGYAVVHMERGSGAAVTVPARAGWSSETEKIIASTRRRRAV</sequence>
<dbReference type="Gene3D" id="3.20.20.370">
    <property type="entry name" value="Glycoside hydrolase/deacetylase"/>
    <property type="match status" value="1"/>
</dbReference>
<comment type="similarity">
    <text evidence="2">Belongs to the polysaccharide deacetylase family.</text>
</comment>
<evidence type="ECO:0000256" key="4">
    <source>
        <dbReference type="ARBA" id="ARBA00022723"/>
    </source>
</evidence>
<evidence type="ECO:0000256" key="1">
    <source>
        <dbReference type="ARBA" id="ARBA00003236"/>
    </source>
</evidence>
<dbReference type="InterPro" id="IPR011330">
    <property type="entry name" value="Glyco_hydro/deAcase_b/a-brl"/>
</dbReference>
<keyword evidence="5 9" id="KW-0378">Hydrolase</keyword>
<keyword evidence="4" id="KW-0479">Metal-binding</keyword>
<dbReference type="CDD" id="cd10917">
    <property type="entry name" value="CE4_NodB_like_6s_7s"/>
    <property type="match status" value="1"/>
</dbReference>
<evidence type="ECO:0000256" key="7">
    <source>
        <dbReference type="SAM" id="SignalP"/>
    </source>
</evidence>
<dbReference type="SUPFAM" id="SSF88713">
    <property type="entry name" value="Glycoside hydrolase/deacetylase"/>
    <property type="match status" value="1"/>
</dbReference>
<organism evidence="9">
    <name type="scientific">Alsobacter sp. KACC 23698</name>
    <dbReference type="NCBI Taxonomy" id="3149229"/>
    <lineage>
        <taxon>Bacteria</taxon>
        <taxon>Pseudomonadati</taxon>
        <taxon>Pseudomonadota</taxon>
        <taxon>Alphaproteobacteria</taxon>
        <taxon>Hyphomicrobiales</taxon>
        <taxon>Alsobacteraceae</taxon>
        <taxon>Alsobacter</taxon>
    </lineage>
</organism>
<accession>A0AAU7J9Z8</accession>
<comment type="function">
    <text evidence="1">Is involved in generating a small heat-stable compound (Nod), an acylated oligomer of N-acetylglucosamine, that stimulates mitosis in various plant protoplasts.</text>
</comment>
<gene>
    <name evidence="9" type="ORF">ABEG18_15030</name>
</gene>
<dbReference type="InterPro" id="IPR050248">
    <property type="entry name" value="Polysacc_deacetylase_ArnD"/>
</dbReference>
<evidence type="ECO:0000256" key="5">
    <source>
        <dbReference type="ARBA" id="ARBA00022801"/>
    </source>
</evidence>
<dbReference type="GO" id="GO:0005975">
    <property type="term" value="P:carbohydrate metabolic process"/>
    <property type="evidence" value="ECO:0007669"/>
    <property type="project" value="InterPro"/>
</dbReference>
<dbReference type="EMBL" id="CP157484">
    <property type="protein sequence ID" value="XBO37047.1"/>
    <property type="molecule type" value="Genomic_DNA"/>
</dbReference>
<evidence type="ECO:0000256" key="6">
    <source>
        <dbReference type="ARBA" id="ARBA00032976"/>
    </source>
</evidence>
<protein>
    <recommendedName>
        <fullName evidence="3">Chitooligosaccharide deacetylase</fullName>
    </recommendedName>
    <alternativeName>
        <fullName evidence="6">Nodulation protein B</fullName>
    </alternativeName>
</protein>
<dbReference type="InterPro" id="IPR002509">
    <property type="entry name" value="NODB_dom"/>
</dbReference>
<feature type="signal peptide" evidence="7">
    <location>
        <begin position="1"/>
        <end position="25"/>
    </location>
</feature>
<dbReference type="AlphaFoldDB" id="A0AAU7J9Z8"/>
<dbReference type="GO" id="GO:0016810">
    <property type="term" value="F:hydrolase activity, acting on carbon-nitrogen (but not peptide) bonds"/>
    <property type="evidence" value="ECO:0007669"/>
    <property type="project" value="InterPro"/>
</dbReference>
<feature type="chain" id="PRO_5043896532" description="Chitooligosaccharide deacetylase" evidence="7">
    <location>
        <begin position="26"/>
        <end position="287"/>
    </location>
</feature>
<dbReference type="PROSITE" id="PS51257">
    <property type="entry name" value="PROKAR_LIPOPROTEIN"/>
    <property type="match status" value="1"/>
</dbReference>
<reference evidence="9" key="1">
    <citation type="submission" date="2024-05" db="EMBL/GenBank/DDBJ databases">
        <authorList>
            <person name="Kim S."/>
            <person name="Heo J."/>
            <person name="Choi H."/>
            <person name="Choi Y."/>
            <person name="Kwon S.-W."/>
            <person name="Kim Y."/>
        </authorList>
    </citation>
    <scope>NUCLEOTIDE SEQUENCE</scope>
    <source>
        <strain evidence="9">KACC 23698</strain>
    </source>
</reference>
<dbReference type="Pfam" id="PF01522">
    <property type="entry name" value="Polysacc_deac_1"/>
    <property type="match status" value="1"/>
</dbReference>
<keyword evidence="7" id="KW-0732">Signal</keyword>
<evidence type="ECO:0000256" key="2">
    <source>
        <dbReference type="ARBA" id="ARBA00010973"/>
    </source>
</evidence>
<feature type="domain" description="NodB homology" evidence="8">
    <location>
        <begin position="63"/>
        <end position="252"/>
    </location>
</feature>
<evidence type="ECO:0000256" key="3">
    <source>
        <dbReference type="ARBA" id="ARBA00020071"/>
    </source>
</evidence>
<dbReference type="RefSeq" id="WP_406853870.1">
    <property type="nucleotide sequence ID" value="NZ_CP157484.1"/>
</dbReference>
<dbReference type="PANTHER" id="PTHR10587:SF133">
    <property type="entry name" value="CHITIN DEACETYLASE 1-RELATED"/>
    <property type="match status" value="1"/>
</dbReference>
<dbReference type="PANTHER" id="PTHR10587">
    <property type="entry name" value="GLYCOSYL TRANSFERASE-RELATED"/>
    <property type="match status" value="1"/>
</dbReference>